<organism evidence="2 3">
    <name type="scientific">Romanomermis culicivorax</name>
    <name type="common">Nematode worm</name>
    <dbReference type="NCBI Taxonomy" id="13658"/>
    <lineage>
        <taxon>Eukaryota</taxon>
        <taxon>Metazoa</taxon>
        <taxon>Ecdysozoa</taxon>
        <taxon>Nematoda</taxon>
        <taxon>Enoplea</taxon>
        <taxon>Dorylaimia</taxon>
        <taxon>Mermithida</taxon>
        <taxon>Mermithoidea</taxon>
        <taxon>Mermithidae</taxon>
        <taxon>Romanomermis</taxon>
    </lineage>
</organism>
<evidence type="ECO:0000313" key="3">
    <source>
        <dbReference type="WBParaSite" id="nRc.2.0.1.t39298-RA"/>
    </source>
</evidence>
<name>A0A915KLI7_ROMCU</name>
<reference evidence="3" key="1">
    <citation type="submission" date="2022-11" db="UniProtKB">
        <authorList>
            <consortium name="WormBaseParasite"/>
        </authorList>
    </citation>
    <scope>IDENTIFICATION</scope>
</reference>
<accession>A0A915KLI7</accession>
<dbReference type="Proteomes" id="UP000887565">
    <property type="component" value="Unplaced"/>
</dbReference>
<proteinExistence type="predicted"/>
<dbReference type="AlphaFoldDB" id="A0A915KLI7"/>
<sequence length="88" mass="10363">MIEKKTITMKTMMLTKFSIIIVGRNDIDEEPTWSKNRNSRRNDMVGETPHNLAKSPSEFRSCAYMAKSRRIQCLLKNISLSRKRYHTQ</sequence>
<evidence type="ECO:0000313" key="2">
    <source>
        <dbReference type="Proteomes" id="UP000887565"/>
    </source>
</evidence>
<feature type="region of interest" description="Disordered" evidence="1">
    <location>
        <begin position="32"/>
        <end position="52"/>
    </location>
</feature>
<protein>
    <submittedName>
        <fullName evidence="3">Ovule protein</fullName>
    </submittedName>
</protein>
<dbReference type="WBParaSite" id="nRc.2.0.1.t39298-RA">
    <property type="protein sequence ID" value="nRc.2.0.1.t39298-RA"/>
    <property type="gene ID" value="nRc.2.0.1.g39298"/>
</dbReference>
<evidence type="ECO:0000256" key="1">
    <source>
        <dbReference type="SAM" id="MobiDB-lite"/>
    </source>
</evidence>
<keyword evidence="2" id="KW-1185">Reference proteome</keyword>